<feature type="domain" description="LiaI-LiaF-like transmembrane region" evidence="2">
    <location>
        <begin position="5"/>
        <end position="50"/>
    </location>
</feature>
<reference evidence="3 4" key="1">
    <citation type="submission" date="2019-01" db="EMBL/GenBank/DDBJ databases">
        <title>Pseudoxanthomonas composti sp. nov., isolated from compost.</title>
        <authorList>
            <person name="Yang G."/>
        </authorList>
    </citation>
    <scope>NUCLEOTIDE SEQUENCE [LARGE SCALE GENOMIC DNA]</scope>
    <source>
        <strain evidence="3 4">GSS15</strain>
    </source>
</reference>
<keyword evidence="1" id="KW-0812">Transmembrane</keyword>
<keyword evidence="1" id="KW-1133">Transmembrane helix</keyword>
<dbReference type="RefSeq" id="WP_129471189.1">
    <property type="nucleotide sequence ID" value="NZ_SAWZ01000005.1"/>
</dbReference>
<proteinExistence type="predicted"/>
<comment type="caution">
    <text evidence="3">The sequence shown here is derived from an EMBL/GenBank/DDBJ whole genome shotgun (WGS) entry which is preliminary data.</text>
</comment>
<name>A0A4V1N105_9GAMM</name>
<dbReference type="AlphaFoldDB" id="A0A4V1N105"/>
<dbReference type="InterPro" id="IPR043726">
    <property type="entry name" value="LiaI-LiaF-like_TM1"/>
</dbReference>
<dbReference type="Pfam" id="PF18917">
    <property type="entry name" value="LiaI-LiaF-like_TM1"/>
    <property type="match status" value="1"/>
</dbReference>
<evidence type="ECO:0000256" key="1">
    <source>
        <dbReference type="SAM" id="Phobius"/>
    </source>
</evidence>
<organism evidence="3 4">
    <name type="scientific">Pseudoxanthomonas composti</name>
    <dbReference type="NCBI Taxonomy" id="2137479"/>
    <lineage>
        <taxon>Bacteria</taxon>
        <taxon>Pseudomonadati</taxon>
        <taxon>Pseudomonadota</taxon>
        <taxon>Gammaproteobacteria</taxon>
        <taxon>Lysobacterales</taxon>
        <taxon>Lysobacteraceae</taxon>
        <taxon>Pseudoxanthomonas</taxon>
    </lineage>
</organism>
<dbReference type="Proteomes" id="UP000289784">
    <property type="component" value="Unassembled WGS sequence"/>
</dbReference>
<protein>
    <recommendedName>
        <fullName evidence="2">LiaI-LiaF-like transmembrane region domain-containing protein</fullName>
    </recommendedName>
</protein>
<sequence>MHRHLIPALVLITLGTLFLLDNLGFAGIDVSHLISTWWPLLLILGGINLLLRRVRAGGAPCRH</sequence>
<accession>A0A4V1N105</accession>
<evidence type="ECO:0000313" key="4">
    <source>
        <dbReference type="Proteomes" id="UP000289784"/>
    </source>
</evidence>
<evidence type="ECO:0000313" key="3">
    <source>
        <dbReference type="EMBL" id="RXR05185.1"/>
    </source>
</evidence>
<gene>
    <name evidence="3" type="ORF">EPA99_10505</name>
</gene>
<dbReference type="EMBL" id="SAWZ01000005">
    <property type="protein sequence ID" value="RXR05185.1"/>
    <property type="molecule type" value="Genomic_DNA"/>
</dbReference>
<keyword evidence="1" id="KW-0472">Membrane</keyword>
<keyword evidence="4" id="KW-1185">Reference proteome</keyword>
<evidence type="ECO:0000259" key="2">
    <source>
        <dbReference type="Pfam" id="PF18917"/>
    </source>
</evidence>
<feature type="transmembrane region" description="Helical" evidence="1">
    <location>
        <begin position="36"/>
        <end position="54"/>
    </location>
</feature>